<keyword evidence="3" id="KW-1185">Reference proteome</keyword>
<dbReference type="InterPro" id="IPR016040">
    <property type="entry name" value="NAD(P)-bd_dom"/>
</dbReference>
<reference evidence="2 3" key="1">
    <citation type="submission" date="2021-06" db="EMBL/GenBank/DDBJ databases">
        <title>New haloarchaea isolates fom saline soil.</title>
        <authorList>
            <person name="Duran-Viseras A."/>
            <person name="Sanchez-Porro C.S."/>
            <person name="Ventosa A."/>
        </authorList>
    </citation>
    <scope>NUCLEOTIDE SEQUENCE [LARGE SCALE GENOMIC DNA]</scope>
    <source>
        <strain evidence="2 3">JCM 183640</strain>
    </source>
</reference>
<accession>A0A8J7YA42</accession>
<gene>
    <name evidence="2" type="ORF">KTS45_11670</name>
</gene>
<evidence type="ECO:0000313" key="2">
    <source>
        <dbReference type="EMBL" id="MBV0924856.1"/>
    </source>
</evidence>
<protein>
    <submittedName>
        <fullName evidence="2">NAD(P)H-binding protein</fullName>
    </submittedName>
</protein>
<name>A0A8J7YA42_9EURY</name>
<dbReference type="PANTHER" id="PTHR43355:SF2">
    <property type="entry name" value="FLAVIN REDUCTASE (NADPH)"/>
    <property type="match status" value="1"/>
</dbReference>
<dbReference type="Pfam" id="PF13460">
    <property type="entry name" value="NAD_binding_10"/>
    <property type="match status" value="1"/>
</dbReference>
<feature type="domain" description="NAD(P)-binding" evidence="1">
    <location>
        <begin position="7"/>
        <end position="189"/>
    </location>
</feature>
<dbReference type="SUPFAM" id="SSF51735">
    <property type="entry name" value="NAD(P)-binding Rossmann-fold domains"/>
    <property type="match status" value="1"/>
</dbReference>
<dbReference type="OrthoDB" id="358920at2157"/>
<evidence type="ECO:0000313" key="3">
    <source>
        <dbReference type="Proteomes" id="UP000766550"/>
    </source>
</evidence>
<dbReference type="Gene3D" id="3.40.50.720">
    <property type="entry name" value="NAD(P)-binding Rossmann-like Domain"/>
    <property type="match status" value="1"/>
</dbReference>
<dbReference type="PANTHER" id="PTHR43355">
    <property type="entry name" value="FLAVIN REDUCTASE (NADPH)"/>
    <property type="match status" value="1"/>
</dbReference>
<organism evidence="2 3">
    <name type="scientific">Haloarcula limicola</name>
    <dbReference type="NCBI Taxonomy" id="1429915"/>
    <lineage>
        <taxon>Archaea</taxon>
        <taxon>Methanobacteriati</taxon>
        <taxon>Methanobacteriota</taxon>
        <taxon>Stenosarchaea group</taxon>
        <taxon>Halobacteria</taxon>
        <taxon>Halobacteriales</taxon>
        <taxon>Haloarculaceae</taxon>
        <taxon>Haloarcula</taxon>
    </lineage>
</organism>
<proteinExistence type="predicted"/>
<dbReference type="InterPro" id="IPR051606">
    <property type="entry name" value="Polyketide_Oxido-like"/>
</dbReference>
<comment type="caution">
    <text evidence="2">The sequence shown here is derived from an EMBL/GenBank/DDBJ whole genome shotgun (WGS) entry which is preliminary data.</text>
</comment>
<dbReference type="InterPro" id="IPR036291">
    <property type="entry name" value="NAD(P)-bd_dom_sf"/>
</dbReference>
<evidence type="ECO:0000259" key="1">
    <source>
        <dbReference type="Pfam" id="PF13460"/>
    </source>
</evidence>
<dbReference type="RefSeq" id="WP_162317711.1">
    <property type="nucleotide sequence ID" value="NZ_JAHQXF010000002.1"/>
</dbReference>
<dbReference type="EMBL" id="JAHQXF010000002">
    <property type="protein sequence ID" value="MBV0924856.1"/>
    <property type="molecule type" value="Genomic_DNA"/>
</dbReference>
<dbReference type="Proteomes" id="UP000766550">
    <property type="component" value="Unassembled WGS sequence"/>
</dbReference>
<dbReference type="AlphaFoldDB" id="A0A8J7YA42"/>
<sequence>MQLLVFGGSGRVGRRVCEYAASDGHGVTAFVRDADSAPPGVGVVEGDVRDTESVIAAVAGHDAVCNAVGPDADERPSVLTDGIDNIAPAMADAGIDRLVGVAAAGILQATPNRLRLDTPEFPAGLRQVATAHRDAYERLRESTLDWTLACPPRMPDGAPTNHYRTAVDYLPEGGQSVSTGDVAAFVYDAAVRGGHRRERVGIAY</sequence>
<dbReference type="GO" id="GO:0016646">
    <property type="term" value="F:oxidoreductase activity, acting on the CH-NH group of donors, NAD or NADP as acceptor"/>
    <property type="evidence" value="ECO:0007669"/>
    <property type="project" value="TreeGrafter"/>
</dbReference>